<keyword evidence="1" id="KW-1133">Transmembrane helix</keyword>
<feature type="transmembrane region" description="Helical" evidence="1">
    <location>
        <begin position="99"/>
        <end position="117"/>
    </location>
</feature>
<protein>
    <submittedName>
        <fullName evidence="2">Uncharacterized protein</fullName>
    </submittedName>
</protein>
<keyword evidence="1" id="KW-0812">Transmembrane</keyword>
<accession>A0A2S2QM96</accession>
<dbReference type="EMBL" id="GGMS01009457">
    <property type="protein sequence ID" value="MBY78660.1"/>
    <property type="molecule type" value="Transcribed_RNA"/>
</dbReference>
<feature type="transmembrane region" description="Helical" evidence="1">
    <location>
        <begin position="37"/>
        <end position="63"/>
    </location>
</feature>
<keyword evidence="1" id="KW-0472">Membrane</keyword>
<reference evidence="2" key="1">
    <citation type="submission" date="2018-04" db="EMBL/GenBank/DDBJ databases">
        <title>Transcriptome assembly of Sipha flava.</title>
        <authorList>
            <person name="Scully E.D."/>
            <person name="Geib S.M."/>
            <person name="Palmer N.A."/>
            <person name="Koch K."/>
            <person name="Bradshaw J."/>
            <person name="Heng-Moss T."/>
            <person name="Sarath G."/>
        </authorList>
    </citation>
    <scope>NUCLEOTIDE SEQUENCE</scope>
</reference>
<evidence type="ECO:0000256" key="1">
    <source>
        <dbReference type="SAM" id="Phobius"/>
    </source>
</evidence>
<name>A0A2S2QM96_9HEMI</name>
<feature type="transmembrane region" description="Helical" evidence="1">
    <location>
        <begin position="6"/>
        <end position="25"/>
    </location>
</feature>
<proteinExistence type="predicted"/>
<gene>
    <name evidence="2" type="ORF">g.118628</name>
</gene>
<evidence type="ECO:0000313" key="2">
    <source>
        <dbReference type="EMBL" id="MBY78660.1"/>
    </source>
</evidence>
<sequence>MYIYMYIYIYIYKCMYNTLFITHISHHTCISNNKSTFNFSFILVFFISIFFFHLSFSGCLVYFHFCPSSFTRTHAILFENEMPILWATTDTNNVVYRNIFFPLFTTLQMTFGLYSYFSSYPITRFFFFYSDTDFHRNKVAIDFFFSLSY</sequence>
<dbReference type="AlphaFoldDB" id="A0A2S2QM96"/>
<organism evidence="2">
    <name type="scientific">Sipha flava</name>
    <name type="common">yellow sugarcane aphid</name>
    <dbReference type="NCBI Taxonomy" id="143950"/>
    <lineage>
        <taxon>Eukaryota</taxon>
        <taxon>Metazoa</taxon>
        <taxon>Ecdysozoa</taxon>
        <taxon>Arthropoda</taxon>
        <taxon>Hexapoda</taxon>
        <taxon>Insecta</taxon>
        <taxon>Pterygota</taxon>
        <taxon>Neoptera</taxon>
        <taxon>Paraneoptera</taxon>
        <taxon>Hemiptera</taxon>
        <taxon>Sternorrhyncha</taxon>
        <taxon>Aphidomorpha</taxon>
        <taxon>Aphidoidea</taxon>
        <taxon>Aphididae</taxon>
        <taxon>Sipha</taxon>
    </lineage>
</organism>